<feature type="domain" description="GIY-YIG" evidence="3">
    <location>
        <begin position="216"/>
        <end position="294"/>
    </location>
</feature>
<dbReference type="InterPro" id="IPR036397">
    <property type="entry name" value="RNaseH_sf"/>
</dbReference>
<gene>
    <name evidence="4" type="ORF">N8I74_04475</name>
</gene>
<dbReference type="PANTHER" id="PTHR30231">
    <property type="entry name" value="DNA POLYMERASE III SUBUNIT EPSILON"/>
    <property type="match status" value="1"/>
</dbReference>
<comment type="catalytic activity">
    <reaction evidence="2">
        <text>DNA(n) + a 2'-deoxyribonucleoside 5'-triphosphate = DNA(n+1) + diphosphate</text>
        <dbReference type="Rhea" id="RHEA:22508"/>
        <dbReference type="Rhea" id="RHEA-COMP:17339"/>
        <dbReference type="Rhea" id="RHEA-COMP:17340"/>
        <dbReference type="ChEBI" id="CHEBI:33019"/>
        <dbReference type="ChEBI" id="CHEBI:61560"/>
        <dbReference type="ChEBI" id="CHEBI:173112"/>
        <dbReference type="EC" id="2.7.7.7"/>
    </reaction>
</comment>
<accession>A0ABY6DT81</accession>
<keyword evidence="5" id="KW-1185">Reference proteome</keyword>
<dbReference type="InterPro" id="IPR013520">
    <property type="entry name" value="Ribonucl_H"/>
</dbReference>
<dbReference type="Gene3D" id="3.40.1440.10">
    <property type="entry name" value="GIY-YIG endonuclease"/>
    <property type="match status" value="1"/>
</dbReference>
<dbReference type="CDD" id="cd10434">
    <property type="entry name" value="GIY-YIG_UvrC_Cho"/>
    <property type="match status" value="1"/>
</dbReference>
<dbReference type="Gene3D" id="3.30.420.10">
    <property type="entry name" value="Ribonuclease H-like superfamily/Ribonuclease H"/>
    <property type="match status" value="1"/>
</dbReference>
<keyword evidence="4" id="KW-0378">Hydrolase</keyword>
<evidence type="ECO:0000313" key="4">
    <source>
        <dbReference type="EMBL" id="UXY16281.1"/>
    </source>
</evidence>
<dbReference type="EMBL" id="CP106753">
    <property type="protein sequence ID" value="UXY16281.1"/>
    <property type="molecule type" value="Genomic_DNA"/>
</dbReference>
<dbReference type="CDD" id="cd06127">
    <property type="entry name" value="DEDDh"/>
    <property type="match status" value="1"/>
</dbReference>
<dbReference type="EC" id="2.7.7.7" evidence="1"/>
<dbReference type="SMART" id="SM00479">
    <property type="entry name" value="EXOIII"/>
    <property type="match status" value="1"/>
</dbReference>
<dbReference type="InterPro" id="IPR035901">
    <property type="entry name" value="GIY-YIG_endonuc_sf"/>
</dbReference>
<evidence type="ECO:0000313" key="5">
    <source>
        <dbReference type="Proteomes" id="UP001061302"/>
    </source>
</evidence>
<dbReference type="NCBIfam" id="TIGR00573">
    <property type="entry name" value="dnaq"/>
    <property type="match status" value="1"/>
</dbReference>
<dbReference type="RefSeq" id="WP_263125737.1">
    <property type="nucleotide sequence ID" value="NZ_CP106753.1"/>
</dbReference>
<dbReference type="PROSITE" id="PS50164">
    <property type="entry name" value="GIY_YIG"/>
    <property type="match status" value="1"/>
</dbReference>
<dbReference type="PANTHER" id="PTHR30231:SF37">
    <property type="entry name" value="EXODEOXYRIBONUCLEASE 10"/>
    <property type="match status" value="1"/>
</dbReference>
<protein>
    <recommendedName>
        <fullName evidence="1">DNA-directed DNA polymerase</fullName>
        <ecNumber evidence="1">2.7.7.7</ecNumber>
    </recommendedName>
</protein>
<keyword evidence="4" id="KW-0540">Nuclease</keyword>
<sequence length="483" mass="53324">MLRGLFSCRRIAVLSAAFVEPLVLVDLETTGANATRDRITEIGIVEVDARGVRAWASLVNPGVPIPSFIQSLTGIDDAMVAGAPTFAELAEEVLLRLEGRIFVAHNARFDYGFLKNEFKRAGLALRSRVLCTVKLSRRLYPAEYKHSLDALVARHGLRVDGMRHRALTDAELLLQFLQVVERDHPAPAVQAAITELTRQPALPPGLDPAVLDDLPDGAGVYLFHGERDAPLYVGKSTGLRRRVLSHFAADHKAHKEMQLAQLVRRIDWIETAGELGALLLEARLVKQLRPVFNARLRPSAEQCLWRLVEDDGVLVPRLIDVADLDTDSGGRDFLFGPFRGRREAAKLLEKLAEELGLCRQALGLEPRSRKGGPTPCFGHQLGRCKGVCAGREAPALYNARLLAALGKHAFAAWPWPGPVGLPEGPEWAPQLHVIDRWRYLGTVHDLAELPELLAAPAAPFDIDIYKLLRAEFKKRAGQVRRLG</sequence>
<dbReference type="SUPFAM" id="SSF82771">
    <property type="entry name" value="GIY-YIG endonuclease"/>
    <property type="match status" value="1"/>
</dbReference>
<name>A0ABY6DT81_9NEIS</name>
<dbReference type="Proteomes" id="UP001061302">
    <property type="component" value="Chromosome"/>
</dbReference>
<evidence type="ECO:0000259" key="3">
    <source>
        <dbReference type="PROSITE" id="PS50164"/>
    </source>
</evidence>
<keyword evidence="4" id="KW-0269">Exonuclease</keyword>
<proteinExistence type="predicted"/>
<evidence type="ECO:0000256" key="1">
    <source>
        <dbReference type="ARBA" id="ARBA00012417"/>
    </source>
</evidence>
<dbReference type="SUPFAM" id="SSF53098">
    <property type="entry name" value="Ribonuclease H-like"/>
    <property type="match status" value="1"/>
</dbReference>
<dbReference type="Pfam" id="PF00929">
    <property type="entry name" value="RNase_T"/>
    <property type="match status" value="1"/>
</dbReference>
<reference evidence="4" key="1">
    <citation type="submission" date="2022-10" db="EMBL/GenBank/DDBJ databases">
        <title>Chitiniphilus purpureus sp. nov., a novel chitin-degrading bacterium isolated from crawfish pond sediment.</title>
        <authorList>
            <person name="Li K."/>
        </authorList>
    </citation>
    <scope>NUCLEOTIDE SEQUENCE</scope>
    <source>
        <strain evidence="4">CD1</strain>
    </source>
</reference>
<dbReference type="InterPro" id="IPR006054">
    <property type="entry name" value="DnaQ"/>
</dbReference>
<dbReference type="InterPro" id="IPR012337">
    <property type="entry name" value="RNaseH-like_sf"/>
</dbReference>
<dbReference type="InterPro" id="IPR000305">
    <property type="entry name" value="GIY-YIG_endonuc"/>
</dbReference>
<dbReference type="GO" id="GO:0004527">
    <property type="term" value="F:exonuclease activity"/>
    <property type="evidence" value="ECO:0007669"/>
    <property type="project" value="UniProtKB-KW"/>
</dbReference>
<dbReference type="SMART" id="SM00465">
    <property type="entry name" value="GIYc"/>
    <property type="match status" value="1"/>
</dbReference>
<evidence type="ECO:0000256" key="2">
    <source>
        <dbReference type="ARBA" id="ARBA00049244"/>
    </source>
</evidence>
<organism evidence="4 5">
    <name type="scientific">Chitiniphilus purpureus</name>
    <dbReference type="NCBI Taxonomy" id="2981137"/>
    <lineage>
        <taxon>Bacteria</taxon>
        <taxon>Pseudomonadati</taxon>
        <taxon>Pseudomonadota</taxon>
        <taxon>Betaproteobacteria</taxon>
        <taxon>Neisseriales</taxon>
        <taxon>Chitinibacteraceae</taxon>
        <taxon>Chitiniphilus</taxon>
    </lineage>
</organism>
<dbReference type="InterPro" id="IPR047296">
    <property type="entry name" value="GIY-YIG_UvrC_Cho"/>
</dbReference>